<keyword evidence="5" id="KW-0143">Chaperone</keyword>
<evidence type="ECO:0000313" key="9">
    <source>
        <dbReference type="EMBL" id="RHZ89362.1"/>
    </source>
</evidence>
<evidence type="ECO:0000256" key="4">
    <source>
        <dbReference type="ARBA" id="ARBA00023163"/>
    </source>
</evidence>
<evidence type="ECO:0000313" key="10">
    <source>
        <dbReference type="Proteomes" id="UP000266861"/>
    </source>
</evidence>
<evidence type="ECO:0000256" key="2">
    <source>
        <dbReference type="ARBA" id="ARBA00006051"/>
    </source>
</evidence>
<dbReference type="Gene3D" id="2.60.40.1490">
    <property type="entry name" value="Histone chaperone ASF1-like"/>
    <property type="match status" value="1"/>
</dbReference>
<dbReference type="FunFam" id="2.60.40.1490:FF:000001">
    <property type="entry name" value="Histone chaperone ASF1"/>
    <property type="match status" value="1"/>
</dbReference>
<accession>A0A397JPT2</accession>
<organism evidence="9 10">
    <name type="scientific">Diversispora epigaea</name>
    <dbReference type="NCBI Taxonomy" id="1348612"/>
    <lineage>
        <taxon>Eukaryota</taxon>
        <taxon>Fungi</taxon>
        <taxon>Fungi incertae sedis</taxon>
        <taxon>Mucoromycota</taxon>
        <taxon>Glomeromycotina</taxon>
        <taxon>Glomeromycetes</taxon>
        <taxon>Diversisporales</taxon>
        <taxon>Diversisporaceae</taxon>
        <taxon>Diversispora</taxon>
    </lineage>
</organism>
<comment type="caution">
    <text evidence="9">The sequence shown here is derived from an EMBL/GenBank/DDBJ whole genome shotgun (WGS) entry which is preliminary data.</text>
</comment>
<dbReference type="Proteomes" id="UP000266861">
    <property type="component" value="Unassembled WGS sequence"/>
</dbReference>
<dbReference type="SUPFAM" id="SSF101546">
    <property type="entry name" value="ASF1-like"/>
    <property type="match status" value="1"/>
</dbReference>
<keyword evidence="4" id="KW-0804">Transcription</keyword>
<keyword evidence="3" id="KW-0805">Transcription regulation</keyword>
<keyword evidence="6" id="KW-0539">Nucleus</keyword>
<dbReference type="GO" id="GO:0000785">
    <property type="term" value="C:chromatin"/>
    <property type="evidence" value="ECO:0007669"/>
    <property type="project" value="TreeGrafter"/>
</dbReference>
<dbReference type="PANTHER" id="PTHR12040">
    <property type="entry name" value="ANTI-SILENCING PROTEIN 1"/>
    <property type="match status" value="1"/>
</dbReference>
<dbReference type="OrthoDB" id="29755at2759"/>
<dbReference type="GO" id="GO:0006335">
    <property type="term" value="P:DNA replication-dependent chromatin assembly"/>
    <property type="evidence" value="ECO:0007669"/>
    <property type="project" value="TreeGrafter"/>
</dbReference>
<dbReference type="GO" id="GO:0005634">
    <property type="term" value="C:nucleus"/>
    <property type="evidence" value="ECO:0007669"/>
    <property type="project" value="UniProtKB-SubCell"/>
</dbReference>
<feature type="compositionally biased region" description="Low complexity" evidence="8">
    <location>
        <begin position="169"/>
        <end position="180"/>
    </location>
</feature>
<feature type="region of interest" description="Disordered" evidence="8">
    <location>
        <begin position="148"/>
        <end position="214"/>
    </location>
</feature>
<comment type="subcellular location">
    <subcellularLocation>
        <location evidence="1">Nucleus</location>
    </subcellularLocation>
</comment>
<sequence length="214" mass="24682">MSVVSITNIKVLNNPTLFKEEYRFEITFECISNLSDDLEWKIIYVGSSESDQYDQVLDSIMVGPVPMGINQFIFQAPAPNPDRIPPSEILDVTVIIITCSYKDQEFVRVGYYVNNEYSEEELRENPPSTVVLDKLYRNILADKPRVTRRPIKWDSEDETQQHQEFGIPQQQQQQQQSSQSHEYDPSSQSLKQSTYIPQPSKSPGYNNFTETISS</sequence>
<dbReference type="STRING" id="1348612.A0A397JPT2"/>
<dbReference type="AlphaFoldDB" id="A0A397JPT2"/>
<comment type="similarity">
    <text evidence="2">Belongs to the ASF1 family.</text>
</comment>
<gene>
    <name evidence="9" type="ORF">Glove_16g98</name>
</gene>
<dbReference type="PANTHER" id="PTHR12040:SF0">
    <property type="entry name" value="HISTONE CHAPERONE ASF1"/>
    <property type="match status" value="1"/>
</dbReference>
<dbReference type="InterPro" id="IPR036747">
    <property type="entry name" value="ASF1-like_sf"/>
</dbReference>
<dbReference type="InterPro" id="IPR006818">
    <property type="entry name" value="ASF1-like"/>
</dbReference>
<evidence type="ECO:0000256" key="8">
    <source>
        <dbReference type="SAM" id="MobiDB-lite"/>
    </source>
</evidence>
<feature type="compositionally biased region" description="Polar residues" evidence="8">
    <location>
        <begin position="185"/>
        <end position="214"/>
    </location>
</feature>
<evidence type="ECO:0000256" key="7">
    <source>
        <dbReference type="ARBA" id="ARBA00032776"/>
    </source>
</evidence>
<reference evidence="9 10" key="1">
    <citation type="submission" date="2018-08" db="EMBL/GenBank/DDBJ databases">
        <title>Genome and evolution of the arbuscular mycorrhizal fungus Diversispora epigaea (formerly Glomus versiforme) and its bacterial endosymbionts.</title>
        <authorList>
            <person name="Sun X."/>
            <person name="Fei Z."/>
            <person name="Harrison M."/>
        </authorList>
    </citation>
    <scope>NUCLEOTIDE SEQUENCE [LARGE SCALE GENOMIC DNA]</scope>
    <source>
        <strain evidence="9 10">IT104</strain>
    </source>
</reference>
<dbReference type="GO" id="GO:0042393">
    <property type="term" value="F:histone binding"/>
    <property type="evidence" value="ECO:0007669"/>
    <property type="project" value="TreeGrafter"/>
</dbReference>
<evidence type="ECO:0000256" key="5">
    <source>
        <dbReference type="ARBA" id="ARBA00023186"/>
    </source>
</evidence>
<dbReference type="EMBL" id="PQFF01000014">
    <property type="protein sequence ID" value="RHZ89362.1"/>
    <property type="molecule type" value="Genomic_DNA"/>
</dbReference>
<protein>
    <recommendedName>
        <fullName evidence="7">Anti-silencing function protein 1</fullName>
    </recommendedName>
</protein>
<dbReference type="Pfam" id="PF04729">
    <property type="entry name" value="ASF1_hist_chap"/>
    <property type="match status" value="1"/>
</dbReference>
<keyword evidence="10" id="KW-1185">Reference proteome</keyword>
<evidence type="ECO:0000256" key="3">
    <source>
        <dbReference type="ARBA" id="ARBA00023015"/>
    </source>
</evidence>
<evidence type="ECO:0000256" key="1">
    <source>
        <dbReference type="ARBA" id="ARBA00004123"/>
    </source>
</evidence>
<name>A0A397JPT2_9GLOM</name>
<evidence type="ECO:0000256" key="6">
    <source>
        <dbReference type="ARBA" id="ARBA00023242"/>
    </source>
</evidence>
<proteinExistence type="inferred from homology"/>